<reference evidence="5 6" key="1">
    <citation type="submission" date="2024-02" db="EMBL/GenBank/DDBJ databases">
        <authorList>
            <person name="Daric V."/>
            <person name="Darras S."/>
        </authorList>
    </citation>
    <scope>NUCLEOTIDE SEQUENCE [LARGE SCALE GENOMIC DNA]</scope>
</reference>
<dbReference type="SUPFAM" id="SSF52540">
    <property type="entry name" value="P-loop containing nucleoside triphosphate hydrolases"/>
    <property type="match status" value="1"/>
</dbReference>
<feature type="region of interest" description="Disordered" evidence="1">
    <location>
        <begin position="104"/>
        <end position="267"/>
    </location>
</feature>
<feature type="domain" description="PDZ" evidence="3">
    <location>
        <begin position="516"/>
        <end position="574"/>
    </location>
</feature>
<feature type="compositionally biased region" description="Basic and acidic residues" evidence="1">
    <location>
        <begin position="1180"/>
        <end position="1191"/>
    </location>
</feature>
<feature type="domain" description="PDZ" evidence="3">
    <location>
        <begin position="10"/>
        <end position="97"/>
    </location>
</feature>
<dbReference type="Gene3D" id="2.60.220.30">
    <property type="match status" value="1"/>
</dbReference>
<feature type="domain" description="ZU5" evidence="4">
    <location>
        <begin position="1346"/>
        <end position="1472"/>
    </location>
</feature>
<evidence type="ECO:0000259" key="3">
    <source>
        <dbReference type="PROSITE" id="PS50106"/>
    </source>
</evidence>
<feature type="compositionally biased region" description="Acidic residues" evidence="1">
    <location>
        <begin position="894"/>
        <end position="908"/>
    </location>
</feature>
<dbReference type="SMART" id="SM00218">
    <property type="entry name" value="ZU5"/>
    <property type="match status" value="1"/>
</dbReference>
<feature type="region of interest" description="Disordered" evidence="1">
    <location>
        <begin position="887"/>
        <end position="914"/>
    </location>
</feature>
<feature type="compositionally biased region" description="Basic and acidic residues" evidence="1">
    <location>
        <begin position="130"/>
        <end position="150"/>
    </location>
</feature>
<dbReference type="InterPro" id="IPR036028">
    <property type="entry name" value="SH3-like_dom_sf"/>
</dbReference>
<dbReference type="Pfam" id="PF00595">
    <property type="entry name" value="PDZ"/>
    <property type="match status" value="3"/>
</dbReference>
<feature type="compositionally biased region" description="Polar residues" evidence="1">
    <location>
        <begin position="1282"/>
        <end position="1292"/>
    </location>
</feature>
<dbReference type="Pfam" id="PF00625">
    <property type="entry name" value="Guanylate_kin"/>
    <property type="match status" value="1"/>
</dbReference>
<name>A0ABP0G9I5_CLALP</name>
<dbReference type="PROSITE" id="PS50106">
    <property type="entry name" value="PDZ"/>
    <property type="match status" value="3"/>
</dbReference>
<evidence type="ECO:0000259" key="2">
    <source>
        <dbReference type="PROSITE" id="PS50052"/>
    </source>
</evidence>
<evidence type="ECO:0000259" key="4">
    <source>
        <dbReference type="PROSITE" id="PS51145"/>
    </source>
</evidence>
<feature type="compositionally biased region" description="Low complexity" evidence="1">
    <location>
        <begin position="242"/>
        <end position="255"/>
    </location>
</feature>
<dbReference type="CDD" id="cd06729">
    <property type="entry name" value="PDZ3_ZO1-like_domain"/>
    <property type="match status" value="1"/>
</dbReference>
<dbReference type="EMBL" id="CAWYQH010000108">
    <property type="protein sequence ID" value="CAK8688463.1"/>
    <property type="molecule type" value="Genomic_DNA"/>
</dbReference>
<feature type="region of interest" description="Disordered" evidence="1">
    <location>
        <begin position="386"/>
        <end position="506"/>
    </location>
</feature>
<feature type="domain" description="Guanylate kinase-like" evidence="2">
    <location>
        <begin position="771"/>
        <end position="875"/>
    </location>
</feature>
<dbReference type="Proteomes" id="UP001642483">
    <property type="component" value="Unassembled WGS sequence"/>
</dbReference>
<dbReference type="PANTHER" id="PTHR13865:SF28">
    <property type="entry name" value="POLYCHAETOID, ISOFORM O"/>
    <property type="match status" value="1"/>
</dbReference>
<dbReference type="Gene3D" id="2.30.30.40">
    <property type="entry name" value="SH3 Domains"/>
    <property type="match status" value="1"/>
</dbReference>
<feature type="compositionally biased region" description="Basic and acidic residues" evidence="1">
    <location>
        <begin position="481"/>
        <end position="491"/>
    </location>
</feature>
<dbReference type="InterPro" id="IPR027417">
    <property type="entry name" value="P-loop_NTPase"/>
</dbReference>
<evidence type="ECO:0000313" key="6">
    <source>
        <dbReference type="Proteomes" id="UP001642483"/>
    </source>
</evidence>
<dbReference type="SUPFAM" id="SSF50156">
    <property type="entry name" value="PDZ domain-like"/>
    <property type="match status" value="3"/>
</dbReference>
<dbReference type="CDD" id="cd06728">
    <property type="entry name" value="PDZ2_ZO1-like_ds"/>
    <property type="match status" value="1"/>
</dbReference>
<feature type="compositionally biased region" description="Basic residues" evidence="1">
    <location>
        <begin position="164"/>
        <end position="187"/>
    </location>
</feature>
<dbReference type="InterPro" id="IPR036034">
    <property type="entry name" value="PDZ_sf"/>
</dbReference>
<organism evidence="5 6">
    <name type="scientific">Clavelina lepadiformis</name>
    <name type="common">Light-bulb sea squirt</name>
    <name type="synonym">Ascidia lepadiformis</name>
    <dbReference type="NCBI Taxonomy" id="159417"/>
    <lineage>
        <taxon>Eukaryota</taxon>
        <taxon>Metazoa</taxon>
        <taxon>Chordata</taxon>
        <taxon>Tunicata</taxon>
        <taxon>Ascidiacea</taxon>
        <taxon>Aplousobranchia</taxon>
        <taxon>Clavelinidae</taxon>
        <taxon>Clavelina</taxon>
    </lineage>
</organism>
<dbReference type="PROSITE" id="PS51145">
    <property type="entry name" value="ZU5"/>
    <property type="match status" value="1"/>
</dbReference>
<dbReference type="PANTHER" id="PTHR13865">
    <property type="entry name" value="TIGHT JUNCTION PROTEIN"/>
    <property type="match status" value="1"/>
</dbReference>
<dbReference type="CDD" id="cd06727">
    <property type="entry name" value="PDZ1_ZO1-like"/>
    <property type="match status" value="1"/>
</dbReference>
<sequence>MDEVIFQEHAYVLEKAPGVGFGIAISGGRDNPGAQTGDTSIIISDVVRGGPAFERLKVNDIVMRVNGKPMFNMEHSRAVKELKNAGHRVELLIKRRVVVRVETTPPPGRLRRSRSRDLDSLPSHRRSRSRSRDPDRGRYRSQSRDLDDYHRRHRSKSRDLDSARHRRRSRHYSRSRSRTPPRRRSRSYSRSPSRGSRRRGRSYSRSPSPRSSRRRSPSPESNRSYRRDRSRSRSPPRRSRSRSLTPSSRSATPPRRNSPPPMDKHKSIDDLRRTLSPLSPDPAGASSSDDMLVFPVKTRDPQTVVLKKTRWNNSYGLKLGTRIFIQDIQPGSLADKSSEISAGDTILMINGRNVDNKTVQEAIQVIGLSKDKVTMVVKKEDGGTVSLPAEAFRSPAPTEPAKKESESESEDESRHSRRSSLSKHSEKAPKPVSETPKVAPKPDKKQQFGGIRVLPSGAAAPTDVDAASSSSSERSTPEPAPRTKHDVDREYAVPPGPSDDDEPVLPPTARQITFVKGKNVGIRLAGGNDVGIFVASVQEGSPAAKQGLKMGDQILSVNRVNFRNIIREEAVLTLMGLPAGEEVRIIAQPRPNEYKKILEHGTGDSFYIRTHFKYEKSGQHEMSFKRGSAFRISDTLYQGMVGYWLAVRIGRNNMEIERGVIPNSSRAEQLKMVQDKKIAQMRERSNRGIAKRVLKNQKSSANATSSASAMFPAYERVVLREAGFKRPTVIFGPLADIARERLAGDYPTFYEVARNEGALSGQKSNRKGVIRLNTIKDIIEKDKHAILDITPTAVEKLNYAQLYPIVVFLESSSKAAVKDMRQKLAATDVEKKKKSGKLYDRAHKLQRGYNHVFTDTIKLTAANDDWYRKLHSTIKDQQSMPVWVSEDKLGGSGEEMEEGVTVPGDDDQFSYVSAPASDYSVTTVGSDMLNSSRMSDEEEQDLRPVDIQRPQRRVSSSSSEDEDGGKFGDDDFDDGSDEDEPPANKPVPPHNIDPEPMSAAHPRDKKVHPKPPVNQPPPSSSSSEEEAPPPVVVQKPTPTRVSNRTDAPRGGQEIPAGRFDPKSFLKNHIRGLKSVSKDEDDAPYNDEPVEERAPEPVRTAPTYNQPAEPVRTAPTYNQPPAEPSSLKPTSLEPIREQDNILSYTTAKPFVRQPISKPQPQQPVYAQVQKKRPTQPTQLPQDRRESSGRDYAGEIDNFISNDPYRRPAARPVENRPPPVRSEPAQPRYDAGSYNRFAGSQAKTEPKPYQPYTSAKPQGYQRPPVTNGMPQKSNFPQDRYKDFMNQTKPSSSNPRPYKPPGAAPFQNGPSKEQMYDSGVDTYDNAKPKKEPVPVSPSTIDEDDPQVVATARGVFDSNGGVLSSVETGVSIHIPKGAIRPGVKQEIYFKVCRDNTALPPLDKDKGETLLSPLVMCGPHGLQFDHPVELRLPHCASMTSDGWSFALKTSNPGVTSHLCMPTHELLFHSTSSCLTQS</sequence>
<feature type="compositionally biased region" description="Low complexity" evidence="1">
    <location>
        <begin position="458"/>
        <end position="474"/>
    </location>
</feature>
<accession>A0ABP0G9I5</accession>
<feature type="region of interest" description="Disordered" evidence="1">
    <location>
        <begin position="931"/>
        <end position="1339"/>
    </location>
</feature>
<feature type="compositionally biased region" description="Acidic residues" evidence="1">
    <location>
        <begin position="970"/>
        <end position="981"/>
    </location>
</feature>
<evidence type="ECO:0008006" key="7">
    <source>
        <dbReference type="Google" id="ProtNLM"/>
    </source>
</evidence>
<feature type="compositionally biased region" description="Acidic residues" evidence="1">
    <location>
        <begin position="1078"/>
        <end position="1089"/>
    </location>
</feature>
<proteinExistence type="predicted"/>
<keyword evidence="6" id="KW-1185">Reference proteome</keyword>
<evidence type="ECO:0000256" key="1">
    <source>
        <dbReference type="SAM" id="MobiDB-lite"/>
    </source>
</evidence>
<dbReference type="InterPro" id="IPR000906">
    <property type="entry name" value="ZU5_dom"/>
</dbReference>
<dbReference type="SMART" id="SM00072">
    <property type="entry name" value="GuKc"/>
    <property type="match status" value="1"/>
</dbReference>
<protein>
    <recommendedName>
        <fullName evidence="7">Tight junction protein ZO-1</fullName>
    </recommendedName>
</protein>
<dbReference type="InterPro" id="IPR008145">
    <property type="entry name" value="GK/Ca_channel_bsu"/>
</dbReference>
<dbReference type="InterPro" id="IPR008144">
    <property type="entry name" value="Guanylate_kin-like_dom"/>
</dbReference>
<dbReference type="Gene3D" id="3.40.50.300">
    <property type="entry name" value="P-loop containing nucleotide triphosphate hydrolases"/>
    <property type="match status" value="1"/>
</dbReference>
<dbReference type="Pfam" id="PF00791">
    <property type="entry name" value="ZU5"/>
    <property type="match status" value="1"/>
</dbReference>
<dbReference type="PROSITE" id="PS50052">
    <property type="entry name" value="GUANYLATE_KINASE_2"/>
    <property type="match status" value="1"/>
</dbReference>
<dbReference type="SMART" id="SM00228">
    <property type="entry name" value="PDZ"/>
    <property type="match status" value="3"/>
</dbReference>
<evidence type="ECO:0000313" key="5">
    <source>
        <dbReference type="EMBL" id="CAK8688463.1"/>
    </source>
</evidence>
<feature type="compositionally biased region" description="Low complexity" evidence="1">
    <location>
        <begin position="1157"/>
        <end position="1167"/>
    </location>
</feature>
<feature type="compositionally biased region" description="Pro residues" evidence="1">
    <location>
        <begin position="1010"/>
        <end position="1019"/>
    </location>
</feature>
<comment type="caution">
    <text evidence="5">The sequence shown here is derived from an EMBL/GenBank/DDBJ whole genome shotgun (WGS) entry which is preliminary data.</text>
</comment>
<feature type="compositionally biased region" description="Basic residues" evidence="1">
    <location>
        <begin position="224"/>
        <end position="241"/>
    </location>
</feature>
<gene>
    <name evidence="5" type="ORF">CVLEPA_LOCUS20478</name>
</gene>
<feature type="domain" description="PDZ" evidence="3">
    <location>
        <begin position="303"/>
        <end position="381"/>
    </location>
</feature>
<dbReference type="SUPFAM" id="SSF50044">
    <property type="entry name" value="SH3-domain"/>
    <property type="match status" value="1"/>
</dbReference>
<dbReference type="InterPro" id="IPR001478">
    <property type="entry name" value="PDZ"/>
</dbReference>
<dbReference type="Gene3D" id="2.30.42.10">
    <property type="match status" value="3"/>
</dbReference>
<feature type="compositionally biased region" description="Low complexity" evidence="1">
    <location>
        <begin position="1032"/>
        <end position="1041"/>
    </location>
</feature>
<dbReference type="CDD" id="cd11859">
    <property type="entry name" value="SH3_ZO"/>
    <property type="match status" value="1"/>
</dbReference>